<sequence length="545" mass="54936">MNTKNRRIVLIIGALAVVVTTLAGVLLLWPEGENKPVSATSAAPKPTAGPSPVQVVDSFLQALSAGSAAQAAAMTDNPAAAETAIAALAKNVPAGTMKFTRDGTTGAQSDGGAVKVPVRVTITVSSANEWKSSMDLVRTGDKWVVKWAPTVIHPQLAEGQSIAVLGQVVGQTGKPAVLGEDGNPIMVWQGATAEPTDPKISPLLLKALVSGGGGGPGDTDTRHISIIDGAGKEVGQPLFGTAATPASTEPIKSTVNAKVSVAAQNAVAKATQETMIVAIKPSTGGILAVAHNGAAGSASNALNGLYPPGSAFKIITATAAIQQGMSLDSGVQCPGQVTVGGRTLKNAGFDLGAVKLRTAFARSCNTTFGEIAGNLQPDDLKKAADQFGLNADYSIPGISTELGKVEPAGSIVQRVEDSIGQGNIKASPLGMAVVAATVAAKRPITPQLRGDAKTQVVAGYNAPSAAVLGQLQTMMREVVTSGTATALTKFNASGKTGTAETENQGDNAHGWFVGYRGDVAFAVLVVDGKTSSLAVNVAAAFLGGL</sequence>
<dbReference type="SUPFAM" id="SSF56601">
    <property type="entry name" value="beta-lactamase/transpeptidase-like"/>
    <property type="match status" value="1"/>
</dbReference>
<dbReference type="RefSeq" id="WP_209641055.1">
    <property type="nucleotide sequence ID" value="NZ_JAGINW010000001.1"/>
</dbReference>
<feature type="domain" description="NTF2-like N-terminal transpeptidase" evidence="3">
    <location>
        <begin position="52"/>
        <end position="160"/>
    </location>
</feature>
<dbReference type="Pfam" id="PF05223">
    <property type="entry name" value="MecA_N"/>
    <property type="match status" value="1"/>
</dbReference>
<proteinExistence type="predicted"/>
<comment type="caution">
    <text evidence="4">The sequence shown here is derived from an EMBL/GenBank/DDBJ whole genome shotgun (WGS) entry which is preliminary data.</text>
</comment>
<evidence type="ECO:0000259" key="2">
    <source>
        <dbReference type="Pfam" id="PF00905"/>
    </source>
</evidence>
<feature type="transmembrane region" description="Helical" evidence="1">
    <location>
        <begin position="7"/>
        <end position="29"/>
    </location>
</feature>
<keyword evidence="5" id="KW-1185">Reference proteome</keyword>
<keyword evidence="1" id="KW-0812">Transmembrane</keyword>
<evidence type="ECO:0000256" key="1">
    <source>
        <dbReference type="SAM" id="Phobius"/>
    </source>
</evidence>
<name>A0ABS4THW7_9PSEU</name>
<evidence type="ECO:0000259" key="3">
    <source>
        <dbReference type="Pfam" id="PF05223"/>
    </source>
</evidence>
<reference evidence="4 5" key="1">
    <citation type="submission" date="2021-03" db="EMBL/GenBank/DDBJ databases">
        <title>Sequencing the genomes of 1000 actinobacteria strains.</title>
        <authorList>
            <person name="Klenk H.-P."/>
        </authorList>
    </citation>
    <scope>NUCLEOTIDE SEQUENCE [LARGE SCALE GENOMIC DNA]</scope>
    <source>
        <strain evidence="4 5">DSM 46670</strain>
    </source>
</reference>
<accession>A0ABS4THW7</accession>
<dbReference type="PANTHER" id="PTHR30627">
    <property type="entry name" value="PEPTIDOGLYCAN D,D-TRANSPEPTIDASE"/>
    <property type="match status" value="1"/>
</dbReference>
<dbReference type="InterPro" id="IPR012338">
    <property type="entry name" value="Beta-lactam/transpept-like"/>
</dbReference>
<feature type="domain" description="Penicillin-binding protein transpeptidase" evidence="2">
    <location>
        <begin position="275"/>
        <end position="539"/>
    </location>
</feature>
<evidence type="ECO:0000313" key="4">
    <source>
        <dbReference type="EMBL" id="MBP2324025.1"/>
    </source>
</evidence>
<dbReference type="Gene3D" id="3.40.710.10">
    <property type="entry name" value="DD-peptidase/beta-lactamase superfamily"/>
    <property type="match status" value="1"/>
</dbReference>
<protein>
    <submittedName>
        <fullName evidence="4">Beta-lactamase class D</fullName>
    </submittedName>
</protein>
<dbReference type="InterPro" id="IPR007887">
    <property type="entry name" value="MecA_N"/>
</dbReference>
<dbReference type="InterPro" id="IPR001460">
    <property type="entry name" value="PCN-bd_Tpept"/>
</dbReference>
<dbReference type="Pfam" id="PF00905">
    <property type="entry name" value="Transpeptidase"/>
    <property type="match status" value="1"/>
</dbReference>
<dbReference type="Proteomes" id="UP001519332">
    <property type="component" value="Unassembled WGS sequence"/>
</dbReference>
<dbReference type="PANTHER" id="PTHR30627:SF24">
    <property type="entry name" value="PENICILLIN-BINDING PROTEIN 4B"/>
    <property type="match status" value="1"/>
</dbReference>
<keyword evidence="1" id="KW-0472">Membrane</keyword>
<evidence type="ECO:0000313" key="5">
    <source>
        <dbReference type="Proteomes" id="UP001519332"/>
    </source>
</evidence>
<dbReference type="InterPro" id="IPR050515">
    <property type="entry name" value="Beta-lactam/transpept"/>
</dbReference>
<keyword evidence="1" id="KW-1133">Transmembrane helix</keyword>
<gene>
    <name evidence="4" type="ORF">JOF56_004410</name>
</gene>
<dbReference type="EMBL" id="JAGINW010000001">
    <property type="protein sequence ID" value="MBP2324025.1"/>
    <property type="molecule type" value="Genomic_DNA"/>
</dbReference>
<organism evidence="4 5">
    <name type="scientific">Kibdelosporangium banguiense</name>
    <dbReference type="NCBI Taxonomy" id="1365924"/>
    <lineage>
        <taxon>Bacteria</taxon>
        <taxon>Bacillati</taxon>
        <taxon>Actinomycetota</taxon>
        <taxon>Actinomycetes</taxon>
        <taxon>Pseudonocardiales</taxon>
        <taxon>Pseudonocardiaceae</taxon>
        <taxon>Kibdelosporangium</taxon>
    </lineage>
</organism>